<evidence type="ECO:0000313" key="2">
    <source>
        <dbReference type="EMBL" id="EFG94583.1"/>
    </source>
</evidence>
<accession>D5RF20</accession>
<protein>
    <submittedName>
        <fullName evidence="2">Uncharacterized protein</fullName>
    </submittedName>
</protein>
<keyword evidence="1" id="KW-0472">Membrane</keyword>
<dbReference type="RefSeq" id="WP_005904008.1">
    <property type="nucleotide sequence ID" value="NZ_ADVK01000052.1"/>
</dbReference>
<proteinExistence type="predicted"/>
<feature type="transmembrane region" description="Helical" evidence="1">
    <location>
        <begin position="49"/>
        <end position="66"/>
    </location>
</feature>
<dbReference type="EMBL" id="ADVK01000052">
    <property type="protein sequence ID" value="EFG94583.1"/>
    <property type="molecule type" value="Genomic_DNA"/>
</dbReference>
<keyword evidence="1" id="KW-0812">Transmembrane</keyword>
<sequence length="167" mass="20555">MKTVTKRKDFICIVYDEELLKKNITSIQFNLLLCLILPIHISAMYNRNWIYVYIVFCIFFIMDYNNQIPFFEIGSKVKITMYNDRIEIMRRKRNALHLYEEIKNIEYQTKRFGNSDYYSLKITKTNKKVYKYRLGLIEEEVLEIYNIIKENYEEWRIKKYESCNKEN</sequence>
<keyword evidence="1" id="KW-1133">Transmembrane helix</keyword>
<name>D5RF20_FUSN2</name>
<dbReference type="AlphaFoldDB" id="D5RF20"/>
<gene>
    <name evidence="2" type="ORF">HMPREF0397_1805</name>
</gene>
<reference evidence="2 3" key="1">
    <citation type="submission" date="2010-04" db="EMBL/GenBank/DDBJ databases">
        <authorList>
            <person name="Qin X."/>
            <person name="Bachman B."/>
            <person name="Battles P."/>
            <person name="Bell A."/>
            <person name="Bess C."/>
            <person name="Bickham C."/>
            <person name="Chaboub L."/>
            <person name="Chen D."/>
            <person name="Coyle M."/>
            <person name="Deiros D.R."/>
            <person name="Dinh H."/>
            <person name="Forbes L."/>
            <person name="Fowler G."/>
            <person name="Francisco L."/>
            <person name="Fu Q."/>
            <person name="Gubbala S."/>
            <person name="Hale W."/>
            <person name="Han Y."/>
            <person name="Hemphill L."/>
            <person name="Highlander S.K."/>
            <person name="Hirani K."/>
            <person name="Hogues M."/>
            <person name="Jackson L."/>
            <person name="Jakkamsetti A."/>
            <person name="Javaid M."/>
            <person name="Jiang H."/>
            <person name="Korchina V."/>
            <person name="Kovar C."/>
            <person name="Lara F."/>
            <person name="Lee S."/>
            <person name="Mata R."/>
            <person name="Mathew T."/>
            <person name="Moen C."/>
            <person name="Morales K."/>
            <person name="Munidasa M."/>
            <person name="Nazareth L."/>
            <person name="Ngo R."/>
            <person name="Nguyen L."/>
            <person name="Okwuonu G."/>
            <person name="Ongeri F."/>
            <person name="Patil S."/>
            <person name="Petrosino J."/>
            <person name="Pham C."/>
            <person name="Pham P."/>
            <person name="Pu L.-L."/>
            <person name="Puazo M."/>
            <person name="Raj R."/>
            <person name="Reid J."/>
            <person name="Rouhana J."/>
            <person name="Saada N."/>
            <person name="Shang Y."/>
            <person name="Simmons D."/>
            <person name="Thornton R."/>
            <person name="Warren J."/>
            <person name="Weissenberger G."/>
            <person name="Zhang J."/>
            <person name="Zhang L."/>
            <person name="Zhou C."/>
            <person name="Zhu D."/>
            <person name="Muzny D."/>
            <person name="Worley K."/>
            <person name="Gibbs R."/>
        </authorList>
    </citation>
    <scope>NUCLEOTIDE SEQUENCE [LARGE SCALE GENOMIC DNA]</scope>
    <source>
        <strain evidence="3">ATCC 23726 / VPI 4351</strain>
    </source>
</reference>
<dbReference type="Proteomes" id="UP000003643">
    <property type="component" value="Unassembled WGS sequence"/>
</dbReference>
<organism evidence="2 3">
    <name type="scientific">Fusobacterium nucleatum subsp. nucleatum (strain ATCC 23726 / VPI 4351)</name>
    <dbReference type="NCBI Taxonomy" id="525283"/>
    <lineage>
        <taxon>Bacteria</taxon>
        <taxon>Fusobacteriati</taxon>
        <taxon>Fusobacteriota</taxon>
        <taxon>Fusobacteriia</taxon>
        <taxon>Fusobacteriales</taxon>
        <taxon>Fusobacteriaceae</taxon>
        <taxon>Fusobacterium</taxon>
    </lineage>
</organism>
<evidence type="ECO:0000256" key="1">
    <source>
        <dbReference type="SAM" id="Phobius"/>
    </source>
</evidence>
<comment type="caution">
    <text evidence="2">The sequence shown here is derived from an EMBL/GenBank/DDBJ whole genome shotgun (WGS) entry which is preliminary data.</text>
</comment>
<evidence type="ECO:0000313" key="3">
    <source>
        <dbReference type="Proteomes" id="UP000003643"/>
    </source>
</evidence>